<feature type="transmembrane region" description="Helical" evidence="4">
    <location>
        <begin position="605"/>
        <end position="627"/>
    </location>
</feature>
<evidence type="ECO:0000313" key="7">
    <source>
        <dbReference type="Proteomes" id="UP000193719"/>
    </source>
</evidence>
<accession>A0A1Y1UW09</accession>
<dbReference type="PANTHER" id="PTHR43649:SF34">
    <property type="entry name" value="ABC TRANSPORTER PERIPLASMIC-BINDING PROTEIN YCJN-RELATED"/>
    <property type="match status" value="1"/>
</dbReference>
<feature type="transmembrane region" description="Helical" evidence="4">
    <location>
        <begin position="418"/>
        <end position="442"/>
    </location>
</feature>
<dbReference type="Pfam" id="PF01547">
    <property type="entry name" value="SBP_bac_1"/>
    <property type="match status" value="1"/>
</dbReference>
<feature type="transmembrane region" description="Helical" evidence="4">
    <location>
        <begin position="454"/>
        <end position="472"/>
    </location>
</feature>
<dbReference type="PANTHER" id="PTHR43649">
    <property type="entry name" value="ARABINOSE-BINDING PROTEIN-RELATED"/>
    <property type="match status" value="1"/>
</dbReference>
<dbReference type="EMBL" id="MCFH01000069">
    <property type="protein sequence ID" value="ORX42188.1"/>
    <property type="molecule type" value="Genomic_DNA"/>
</dbReference>
<reference evidence="6 7" key="2">
    <citation type="submission" date="2016-08" db="EMBL/GenBank/DDBJ databases">
        <title>Pervasive Adenine N6-methylation of Active Genes in Fungi.</title>
        <authorList>
            <consortium name="DOE Joint Genome Institute"/>
            <person name="Mondo S.J."/>
            <person name="Dannebaum R.O."/>
            <person name="Kuo R.C."/>
            <person name="Labutti K."/>
            <person name="Haridas S."/>
            <person name="Kuo A."/>
            <person name="Salamov A."/>
            <person name="Ahrendt S.R."/>
            <person name="Lipzen A."/>
            <person name="Sullivan W."/>
            <person name="Andreopoulos W.B."/>
            <person name="Clum A."/>
            <person name="Lindquist E."/>
            <person name="Daum C."/>
            <person name="Ramamoorthy G.K."/>
            <person name="Gryganskyi A."/>
            <person name="Culley D."/>
            <person name="Magnuson J.K."/>
            <person name="James T.Y."/>
            <person name="O'Malley M.A."/>
            <person name="Stajich J.E."/>
            <person name="Spatafora J.W."/>
            <person name="Visel A."/>
            <person name="Grigoriev I.V."/>
        </authorList>
    </citation>
    <scope>NUCLEOTIDE SEQUENCE [LARGE SCALE GENOMIC DNA]</scope>
    <source>
        <strain evidence="7">finn</strain>
    </source>
</reference>
<keyword evidence="4" id="KW-0472">Membrane</keyword>
<feature type="transmembrane region" description="Helical" evidence="4">
    <location>
        <begin position="633"/>
        <end position="656"/>
    </location>
</feature>
<evidence type="ECO:0000313" key="6">
    <source>
        <dbReference type="EMBL" id="ORX42188.1"/>
    </source>
</evidence>
<feature type="transmembrane region" description="Helical" evidence="4">
    <location>
        <begin position="568"/>
        <end position="593"/>
    </location>
</feature>
<comment type="caution">
    <text evidence="6">The sequence shown here is derived from an EMBL/GenBank/DDBJ whole genome shotgun (WGS) entry which is preliminary data.</text>
</comment>
<organism evidence="6 7">
    <name type="scientific">Piromyces finnis</name>
    <dbReference type="NCBI Taxonomy" id="1754191"/>
    <lineage>
        <taxon>Eukaryota</taxon>
        <taxon>Fungi</taxon>
        <taxon>Fungi incertae sedis</taxon>
        <taxon>Chytridiomycota</taxon>
        <taxon>Chytridiomycota incertae sedis</taxon>
        <taxon>Neocallimastigomycetes</taxon>
        <taxon>Neocallimastigales</taxon>
        <taxon>Neocallimastigaceae</taxon>
        <taxon>Piromyces</taxon>
    </lineage>
</organism>
<keyword evidence="2" id="KW-0813">Transport</keyword>
<evidence type="ECO:0000256" key="3">
    <source>
        <dbReference type="ARBA" id="ARBA00022729"/>
    </source>
</evidence>
<evidence type="ECO:0000256" key="1">
    <source>
        <dbReference type="ARBA" id="ARBA00008520"/>
    </source>
</evidence>
<feature type="transmembrane region" description="Helical" evidence="4">
    <location>
        <begin position="484"/>
        <end position="503"/>
    </location>
</feature>
<dbReference type="InterPro" id="IPR006059">
    <property type="entry name" value="SBP"/>
</dbReference>
<name>A0A1Y1UW09_9FUNG</name>
<proteinExistence type="inferred from homology"/>
<dbReference type="AlphaFoldDB" id="A0A1Y1UW09"/>
<reference evidence="6 7" key="1">
    <citation type="submission" date="2016-08" db="EMBL/GenBank/DDBJ databases">
        <title>Genomes of anaerobic fungi encode conserved fungal cellulosomes for biomass hydrolysis.</title>
        <authorList>
            <consortium name="DOE Joint Genome Institute"/>
            <person name="Haitjema C.H."/>
            <person name="Gilmore S.P."/>
            <person name="Henske J.K."/>
            <person name="Solomon K.V."/>
            <person name="De Groot R."/>
            <person name="Kuo A."/>
            <person name="Mondo S.J."/>
            <person name="Salamov A.A."/>
            <person name="Labutti K."/>
            <person name="Zhao Z."/>
            <person name="Chiniquy J."/>
            <person name="Barry K."/>
            <person name="Brewer H.M."/>
            <person name="Purvine S.O."/>
            <person name="Wright A.T."/>
            <person name="Boxma B."/>
            <person name="Van Alen T."/>
            <person name="Hackstein J.H."/>
            <person name="Baker S.E."/>
            <person name="Grigoriev I.V."/>
            <person name="O'Malley M.A."/>
        </authorList>
    </citation>
    <scope>NUCLEOTIDE SEQUENCE [LARGE SCALE GENOMIC DNA]</scope>
    <source>
        <strain evidence="7">finn</strain>
    </source>
</reference>
<sequence length="752" mass="87802">MHIYIFFIILFYIDNINAITINLAGQSFLKSFEDLYALITREFNKYAKENDLDINLNFILFSIENTTKEWDSFDSAMHLLLQQKKTKYDMFVYDPLFTRRLSPHLVNLKDYLPKEHLDQYLGDAEKIGVYEDKWVGMPLLLKYTILYSNKILLNKYDEKIPKTWDQMLATGKRILEEERKNNNYDLIGFNGYYPKGESTMCSAYSFLYSYRDSKESPVPEINSKTAEEAFNMLLKIKNELSNDEIFSIGEDNHIMMLYMGTVIFSNFWDFDHEVPNYYMTPLPGKTEDVNGSCLGGYLLGINNYITNEKKRAASEVIKFLTSEYIQKEVILKQFKCFSALTKLYDDEEVCSYTDCELMKSIQGIERPSSKIDNYEDYSSKYTNLINDFLYNNKPLKEALTEIDDILKIYHFSQKTSTIALILFIIIQIIFCCVILMTALLFIPKFKKYFRFLSNDLWIMYVLGVILVILSAFPFFETLTSLKCFFNHIILSTGLNFILTPILYQLLINFPKINVYSEWLKKNKYLFIGLIEFINILIGSLLLLSPYKIKEIIIEEGKNYEKCQLDNKYGTVILIIQIGILIIKFLSINALIYLEWNLKYTFHDIRVLSLLMGMDCILVLIYCIYKLLVIENYVLYYTLYMGLVIMFCFTNHTYVFIVRMLIDKISKSNLEQEKLINKIRHSAGLHSHTDSVDISNIKNSNFEATVSISKNGNIVSIVSSTNKNEKKKTQISSSLSFINTVLKIHNSYSFSKN</sequence>
<keyword evidence="4" id="KW-0812">Transmembrane</keyword>
<dbReference type="Gene3D" id="3.40.190.10">
    <property type="entry name" value="Periplasmic binding protein-like II"/>
    <property type="match status" value="2"/>
</dbReference>
<feature type="transmembrane region" description="Helical" evidence="4">
    <location>
        <begin position="524"/>
        <end position="548"/>
    </location>
</feature>
<dbReference type="Proteomes" id="UP000193719">
    <property type="component" value="Unassembled WGS sequence"/>
</dbReference>
<gene>
    <name evidence="6" type="ORF">BCR36DRAFT_362711</name>
</gene>
<comment type="similarity">
    <text evidence="1">Belongs to the bacterial solute-binding protein 1 family.</text>
</comment>
<evidence type="ECO:0000256" key="4">
    <source>
        <dbReference type="SAM" id="Phobius"/>
    </source>
</evidence>
<dbReference type="SUPFAM" id="SSF53850">
    <property type="entry name" value="Periplasmic binding protein-like II"/>
    <property type="match status" value="1"/>
</dbReference>
<feature type="signal peptide" evidence="5">
    <location>
        <begin position="1"/>
        <end position="18"/>
    </location>
</feature>
<dbReference type="OrthoDB" id="2118873at2759"/>
<keyword evidence="7" id="KW-1185">Reference proteome</keyword>
<evidence type="ECO:0000256" key="5">
    <source>
        <dbReference type="SAM" id="SignalP"/>
    </source>
</evidence>
<protein>
    <submittedName>
        <fullName evidence="6">Periplasmic binding protein-like II</fullName>
    </submittedName>
</protein>
<dbReference type="InterPro" id="IPR050490">
    <property type="entry name" value="Bact_solute-bd_prot1"/>
</dbReference>
<keyword evidence="4" id="KW-1133">Transmembrane helix</keyword>
<keyword evidence="3 5" id="KW-0732">Signal</keyword>
<feature type="chain" id="PRO_5013028070" evidence="5">
    <location>
        <begin position="19"/>
        <end position="752"/>
    </location>
</feature>
<evidence type="ECO:0000256" key="2">
    <source>
        <dbReference type="ARBA" id="ARBA00022448"/>
    </source>
</evidence>